<dbReference type="RefSeq" id="WP_126612530.1">
    <property type="nucleotide sequence ID" value="NZ_CP034562.1"/>
</dbReference>
<gene>
    <name evidence="1" type="ORF">EI427_05640</name>
</gene>
<name>A0A3S9P0L5_9BACT</name>
<dbReference type="OrthoDB" id="1377054at2"/>
<sequence length="84" mass="9478">MALGKKTGGRVKGSVNRSTKNIRFILGDLLEESLNGLQEDLKALEPKERLEVMIKLLPYVSPKIDSVKYNDPDSAFNIEEWDNT</sequence>
<organism evidence="1 2">
    <name type="scientific">Flammeovirga pectinis</name>
    <dbReference type="NCBI Taxonomy" id="2494373"/>
    <lineage>
        <taxon>Bacteria</taxon>
        <taxon>Pseudomonadati</taxon>
        <taxon>Bacteroidota</taxon>
        <taxon>Cytophagia</taxon>
        <taxon>Cytophagales</taxon>
        <taxon>Flammeovirgaceae</taxon>
        <taxon>Flammeovirga</taxon>
    </lineage>
</organism>
<evidence type="ECO:0000313" key="1">
    <source>
        <dbReference type="EMBL" id="AZQ61734.1"/>
    </source>
</evidence>
<keyword evidence="2" id="KW-1185">Reference proteome</keyword>
<reference evidence="1 2" key="1">
    <citation type="submission" date="2018-12" db="EMBL/GenBank/DDBJ databases">
        <title>Flammeovirga pectinis sp. nov., isolated from the gut of the Korean scallop, Patinopecten yessoensis.</title>
        <authorList>
            <person name="Bae J.-W."/>
            <person name="Jeong Y.-S."/>
            <person name="Kang W."/>
        </authorList>
    </citation>
    <scope>NUCLEOTIDE SEQUENCE [LARGE SCALE GENOMIC DNA]</scope>
    <source>
        <strain evidence="1 2">L12M1</strain>
    </source>
</reference>
<protein>
    <recommendedName>
        <fullName evidence="3">DUF5681 domain-containing protein</fullName>
    </recommendedName>
</protein>
<evidence type="ECO:0000313" key="2">
    <source>
        <dbReference type="Proteomes" id="UP000267268"/>
    </source>
</evidence>
<dbReference type="AlphaFoldDB" id="A0A3S9P0L5"/>
<evidence type="ECO:0008006" key="3">
    <source>
        <dbReference type="Google" id="ProtNLM"/>
    </source>
</evidence>
<accession>A0A3S9P0L5</accession>
<dbReference type="KEGG" id="fll:EI427_05640"/>
<dbReference type="Proteomes" id="UP000267268">
    <property type="component" value="Chromosome 1"/>
</dbReference>
<proteinExistence type="predicted"/>
<dbReference type="EMBL" id="CP034562">
    <property type="protein sequence ID" value="AZQ61734.1"/>
    <property type="molecule type" value="Genomic_DNA"/>
</dbReference>